<gene>
    <name evidence="2" type="ORF">EDC36_112101</name>
</gene>
<feature type="region of interest" description="Disordered" evidence="1">
    <location>
        <begin position="1"/>
        <end position="28"/>
    </location>
</feature>
<dbReference type="EMBL" id="SMAH01000012">
    <property type="protein sequence ID" value="TCS96312.1"/>
    <property type="molecule type" value="Genomic_DNA"/>
</dbReference>
<accession>A0A4R3L9J7</accession>
<sequence length="28" mass="2828">MPALHDAADPGPELPGLAPEPPEPPNTP</sequence>
<evidence type="ECO:0000313" key="3">
    <source>
        <dbReference type="Proteomes" id="UP000295536"/>
    </source>
</evidence>
<name>A0A4R3L9J7_9BURK</name>
<organism evidence="2 3">
    <name type="scientific">Tepidimonas ignava</name>
    <dbReference type="NCBI Taxonomy" id="114249"/>
    <lineage>
        <taxon>Bacteria</taxon>
        <taxon>Pseudomonadati</taxon>
        <taxon>Pseudomonadota</taxon>
        <taxon>Betaproteobacteria</taxon>
        <taxon>Burkholderiales</taxon>
        <taxon>Tepidimonas</taxon>
    </lineage>
</organism>
<evidence type="ECO:0000313" key="2">
    <source>
        <dbReference type="EMBL" id="TCS96312.1"/>
    </source>
</evidence>
<dbReference type="Proteomes" id="UP000295536">
    <property type="component" value="Unassembled WGS sequence"/>
</dbReference>
<comment type="caution">
    <text evidence="2">The sequence shown here is derived from an EMBL/GenBank/DDBJ whole genome shotgun (WGS) entry which is preliminary data.</text>
</comment>
<protein>
    <submittedName>
        <fullName evidence="2">Uncharacterized protein</fullName>
    </submittedName>
</protein>
<proteinExistence type="predicted"/>
<evidence type="ECO:0000256" key="1">
    <source>
        <dbReference type="SAM" id="MobiDB-lite"/>
    </source>
</evidence>
<feature type="compositionally biased region" description="Pro residues" evidence="1">
    <location>
        <begin position="18"/>
        <end position="28"/>
    </location>
</feature>
<dbReference type="AlphaFoldDB" id="A0A4R3L9J7"/>
<reference evidence="2 3" key="1">
    <citation type="submission" date="2019-03" db="EMBL/GenBank/DDBJ databases">
        <title>Genomic Encyclopedia of Type Strains, Phase IV (KMG-IV): sequencing the most valuable type-strain genomes for metagenomic binning, comparative biology and taxonomic classification.</title>
        <authorList>
            <person name="Goeker M."/>
        </authorList>
    </citation>
    <scope>NUCLEOTIDE SEQUENCE [LARGE SCALE GENOMIC DNA]</scope>
    <source>
        <strain evidence="2 3">DSM 12034</strain>
    </source>
</reference>